<dbReference type="Gene3D" id="3.30.70.330">
    <property type="match status" value="2"/>
</dbReference>
<feature type="compositionally biased region" description="Gly residues" evidence="2">
    <location>
        <begin position="171"/>
        <end position="189"/>
    </location>
</feature>
<comment type="caution">
    <text evidence="4">The sequence shown here is derived from an EMBL/GenBank/DDBJ whole genome shotgun (WGS) entry which is preliminary data.</text>
</comment>
<dbReference type="PANTHER" id="PTHR48038:SF1">
    <property type="entry name" value="RIBONUCLEOPROTEIN RB97D"/>
    <property type="match status" value="1"/>
</dbReference>
<dbReference type="Proteomes" id="UP001055712">
    <property type="component" value="Unassembled WGS sequence"/>
</dbReference>
<keyword evidence="5" id="KW-1185">Reference proteome</keyword>
<dbReference type="AlphaFoldDB" id="A0A9D4TQ06"/>
<gene>
    <name evidence="4" type="ORF">D9Q98_004519</name>
</gene>
<dbReference type="SUPFAM" id="SSF54928">
    <property type="entry name" value="RNA-binding domain, RBD"/>
    <property type="match status" value="2"/>
</dbReference>
<feature type="domain" description="RRM" evidence="3">
    <location>
        <begin position="3"/>
        <end position="75"/>
    </location>
</feature>
<dbReference type="OrthoDB" id="5970at2759"/>
<reference evidence="4" key="2">
    <citation type="submission" date="2020-11" db="EMBL/GenBank/DDBJ databases">
        <authorList>
            <person name="Cecchin M."/>
            <person name="Marcolungo L."/>
            <person name="Rossato M."/>
            <person name="Girolomoni L."/>
            <person name="Cosentino E."/>
            <person name="Cuine S."/>
            <person name="Li-Beisson Y."/>
            <person name="Delledonne M."/>
            <person name="Ballottari M."/>
        </authorList>
    </citation>
    <scope>NUCLEOTIDE SEQUENCE</scope>
    <source>
        <strain evidence="4">211/11P</strain>
        <tissue evidence="4">Whole cell</tissue>
    </source>
</reference>
<proteinExistence type="predicted"/>
<evidence type="ECO:0000256" key="2">
    <source>
        <dbReference type="SAM" id="MobiDB-lite"/>
    </source>
</evidence>
<name>A0A9D4TQ06_CHLVU</name>
<feature type="compositionally biased region" description="Basic and acidic residues" evidence="2">
    <location>
        <begin position="190"/>
        <end position="208"/>
    </location>
</feature>
<protein>
    <recommendedName>
        <fullName evidence="3">RRM domain-containing protein</fullName>
    </recommendedName>
</protein>
<feature type="region of interest" description="Disordered" evidence="2">
    <location>
        <begin position="171"/>
        <end position="283"/>
    </location>
</feature>
<dbReference type="CDD" id="cd12233">
    <property type="entry name" value="RRM_Srp1p_AtRSp31_like"/>
    <property type="match status" value="1"/>
</dbReference>
<organism evidence="4 5">
    <name type="scientific">Chlorella vulgaris</name>
    <name type="common">Green alga</name>
    <dbReference type="NCBI Taxonomy" id="3077"/>
    <lineage>
        <taxon>Eukaryota</taxon>
        <taxon>Viridiplantae</taxon>
        <taxon>Chlorophyta</taxon>
        <taxon>core chlorophytes</taxon>
        <taxon>Trebouxiophyceae</taxon>
        <taxon>Chlorellales</taxon>
        <taxon>Chlorellaceae</taxon>
        <taxon>Chlorella clade</taxon>
        <taxon>Chlorella</taxon>
    </lineage>
</organism>
<dbReference type="PANTHER" id="PTHR48038">
    <property type="entry name" value="RIBONUCLEOPROTEIN RB97D"/>
    <property type="match status" value="1"/>
</dbReference>
<dbReference type="Pfam" id="PF00076">
    <property type="entry name" value="RRM_1"/>
    <property type="match status" value="2"/>
</dbReference>
<dbReference type="InterPro" id="IPR035979">
    <property type="entry name" value="RBD_domain_sf"/>
</dbReference>
<dbReference type="PROSITE" id="PS50102">
    <property type="entry name" value="RRM"/>
    <property type="match status" value="2"/>
</dbReference>
<feature type="compositionally biased region" description="Basic residues" evidence="2">
    <location>
        <begin position="251"/>
        <end position="277"/>
    </location>
</feature>
<evidence type="ECO:0000256" key="1">
    <source>
        <dbReference type="PROSITE-ProRule" id="PRU00176"/>
    </source>
</evidence>
<evidence type="ECO:0000259" key="3">
    <source>
        <dbReference type="PROSITE" id="PS50102"/>
    </source>
</evidence>
<dbReference type="InterPro" id="IPR000504">
    <property type="entry name" value="RRM_dom"/>
</dbReference>
<dbReference type="InterPro" id="IPR012677">
    <property type="entry name" value="Nucleotide-bd_a/b_plait_sf"/>
</dbReference>
<evidence type="ECO:0000313" key="4">
    <source>
        <dbReference type="EMBL" id="KAI3431467.1"/>
    </source>
</evidence>
<dbReference type="SMART" id="SM00360">
    <property type="entry name" value="RRM"/>
    <property type="match status" value="2"/>
</dbReference>
<reference evidence="4" key="1">
    <citation type="journal article" date="2019" name="Plant J.">
        <title>Chlorella vulgaris genome assembly and annotation reveals the molecular basis for metabolic acclimation to high light conditions.</title>
        <authorList>
            <person name="Cecchin M."/>
            <person name="Marcolungo L."/>
            <person name="Rossato M."/>
            <person name="Girolomoni L."/>
            <person name="Cosentino E."/>
            <person name="Cuine S."/>
            <person name="Li-Beisson Y."/>
            <person name="Delledonne M."/>
            <person name="Ballottari M."/>
        </authorList>
    </citation>
    <scope>NUCLEOTIDE SEQUENCE</scope>
    <source>
        <strain evidence="4">211/11P</strain>
    </source>
</reference>
<feature type="domain" description="RRM" evidence="3">
    <location>
        <begin position="94"/>
        <end position="165"/>
    </location>
</feature>
<dbReference type="EMBL" id="SIDB01000006">
    <property type="protein sequence ID" value="KAI3431467.1"/>
    <property type="molecule type" value="Genomic_DNA"/>
</dbReference>
<feature type="compositionally biased region" description="Basic residues" evidence="2">
    <location>
        <begin position="209"/>
        <end position="223"/>
    </location>
</feature>
<accession>A0A9D4TQ06</accession>
<evidence type="ECO:0000313" key="5">
    <source>
        <dbReference type="Proteomes" id="UP001055712"/>
    </source>
</evidence>
<sequence length="283" mass="32494">MIPPVYVGNYEYDASERELERTFDKYGPVDRVEYKSGFCFVHYQDKRDAEDAIHALDGKEWGRLRRRLRVEFAKNDANVREREKARRNSAEPNRTLFVAGFDPRGVRTRDLEKAFEEFGRLARCEIKKTFSFVEFEKIEDAKEACEQLHGTRINGREITVEYVVNKGGFAGGGGGGYGGPPSGGGYRDGGGFRDRDARGGGRGDDRYRGRSRSRSMERRRRRSPSYDRSRSPRPVRRSPSPMRRSPSPDRRRARTRSRSPVRGRSPVRSRSPRRSPGRSRSPP</sequence>
<dbReference type="GO" id="GO:0003723">
    <property type="term" value="F:RNA binding"/>
    <property type="evidence" value="ECO:0007669"/>
    <property type="project" value="UniProtKB-UniRule"/>
</dbReference>
<keyword evidence="1" id="KW-0694">RNA-binding</keyword>